<proteinExistence type="predicted"/>
<accession>A0ABU7C2V3</accession>
<sequence>MMPVQMYSSLAKKSIWGCFSLLGTGKLVRVDGKMDRARCIHFQAFFQPWKKTCERIQRRGLTLCALFQTLTLKTGSEFICSFFLGETTKGATSINIYFSFP</sequence>
<evidence type="ECO:0000313" key="2">
    <source>
        <dbReference type="Proteomes" id="UP001345963"/>
    </source>
</evidence>
<name>A0ABU7C2V3_9TELE</name>
<reference evidence="1 2" key="1">
    <citation type="submission" date="2021-07" db="EMBL/GenBank/DDBJ databases">
        <authorList>
            <person name="Palmer J.M."/>
        </authorList>
    </citation>
    <scope>NUCLEOTIDE SEQUENCE [LARGE SCALE GENOMIC DNA]</scope>
    <source>
        <strain evidence="1 2">AT_MEX2019</strain>
        <tissue evidence="1">Muscle</tissue>
    </source>
</reference>
<dbReference type="EMBL" id="JAHUTI010072889">
    <property type="protein sequence ID" value="MED6256078.1"/>
    <property type="molecule type" value="Genomic_DNA"/>
</dbReference>
<evidence type="ECO:0000313" key="1">
    <source>
        <dbReference type="EMBL" id="MED6256078.1"/>
    </source>
</evidence>
<comment type="caution">
    <text evidence="1">The sequence shown here is derived from an EMBL/GenBank/DDBJ whole genome shotgun (WGS) entry which is preliminary data.</text>
</comment>
<protein>
    <submittedName>
        <fullName evidence="1">Uncharacterized protein</fullName>
    </submittedName>
</protein>
<keyword evidence="2" id="KW-1185">Reference proteome</keyword>
<gene>
    <name evidence="1" type="ORF">ATANTOWER_019345</name>
</gene>
<dbReference type="Proteomes" id="UP001345963">
    <property type="component" value="Unassembled WGS sequence"/>
</dbReference>
<organism evidence="1 2">
    <name type="scientific">Ataeniobius toweri</name>
    <dbReference type="NCBI Taxonomy" id="208326"/>
    <lineage>
        <taxon>Eukaryota</taxon>
        <taxon>Metazoa</taxon>
        <taxon>Chordata</taxon>
        <taxon>Craniata</taxon>
        <taxon>Vertebrata</taxon>
        <taxon>Euteleostomi</taxon>
        <taxon>Actinopterygii</taxon>
        <taxon>Neopterygii</taxon>
        <taxon>Teleostei</taxon>
        <taxon>Neoteleostei</taxon>
        <taxon>Acanthomorphata</taxon>
        <taxon>Ovalentaria</taxon>
        <taxon>Atherinomorphae</taxon>
        <taxon>Cyprinodontiformes</taxon>
        <taxon>Goodeidae</taxon>
        <taxon>Ataeniobius</taxon>
    </lineage>
</organism>